<proteinExistence type="predicted"/>
<dbReference type="AlphaFoldDB" id="A0A1B6HZF9"/>
<dbReference type="InterPro" id="IPR000477">
    <property type="entry name" value="RT_dom"/>
</dbReference>
<dbReference type="EMBL" id="GECU01024989">
    <property type="protein sequence ID" value="JAS82717.1"/>
    <property type="molecule type" value="Transcribed_RNA"/>
</dbReference>
<dbReference type="InterPro" id="IPR043502">
    <property type="entry name" value="DNA/RNA_pol_sf"/>
</dbReference>
<evidence type="ECO:0000259" key="1">
    <source>
        <dbReference type="PROSITE" id="PS50878"/>
    </source>
</evidence>
<dbReference type="EMBL" id="GECU01027639">
    <property type="protein sequence ID" value="JAS80067.1"/>
    <property type="molecule type" value="Transcribed_RNA"/>
</dbReference>
<dbReference type="PANTHER" id="PTHR33332">
    <property type="entry name" value="REVERSE TRANSCRIPTASE DOMAIN-CONTAINING PROTEIN"/>
    <property type="match status" value="1"/>
</dbReference>
<dbReference type="GO" id="GO:0071897">
    <property type="term" value="P:DNA biosynthetic process"/>
    <property type="evidence" value="ECO:0007669"/>
    <property type="project" value="UniProtKB-ARBA"/>
</dbReference>
<dbReference type="InterPro" id="IPR036691">
    <property type="entry name" value="Endo/exonu/phosph_ase_sf"/>
</dbReference>
<accession>A0A1B6HZF9</accession>
<dbReference type="Gene3D" id="3.60.10.10">
    <property type="entry name" value="Endonuclease/exonuclease/phosphatase"/>
    <property type="match status" value="1"/>
</dbReference>
<sequence length="934" mass="107151">MKPNELQTFYLESFSITSEYSRTTTTGGGVVILSERSLNSKALRLEKIEELTEDKLFECCVAKYKINKISFVLVGIYRKPQLQTLEFLNRLDKLFETLAGLKDVKNSVIAGDFNLNVLNTSSEIQKFKNILKRHNFYYLVDFPTRVTSNSSTAIDNIVTNFDKSLTQVTGIVTALSDHDGQIFELNLPVVNGLEKKFEYVEFRDFSKNNMSVFKNVLSNENWLTMYLADVDKKFEVFNSIFQYNFNLIFPKKKVKKYLGKSKCSWISDKLIMEQKDIVELTKQAKRSGSEDFMKYCKLKTKDYKTKLVNAKKTFYDRQIRNSDNISKKTWQIINKEIGKSSNVLKGSINCIKNDNDVIISDPLSISNCFNNYFIDVIGDLIQNTAKEPQSASHSGANVLDQNLIQNPFRCNPVDEKELDRIISSLKNKSSSGHDEVPLKLIKYVGKSLLKPLVHLINSSLITGNFPEVLKVSRVIPIFKKGEKFKMNNYRPVSVLPSLSKIYERVMYSRLVDHLKNNDLFDRQQHGFRKGKSITSALLEFTETIIDSIDKGDKSIGVFMDLSKAFDSISHQVLLDKLKVMGLSNLSLNWFRSYLSDRSQYVEITSKQNTLVVKHKSSTLKIKHGVPQGSILGPLLFLCYIQGMPSILNNINGTKSNLILYADDSNLIVTAKTYENLEIACKEQLKTIQTYFQRNSLFLNGCKTNQMIFSTVQSKDILEIPISVKQTKIEKINSIKFLGLNVDNNLSWDGHIKYLASKISSGLYILRRMSLLCSTETLKSIYYAHVHSHLAYGLAIYGGTSKKNLDTILILQKKALRTILNLEERISVKEKFSTLEIPTIYDQYILECIMCVGSNLDKLDTRSNIHSYHTRHRNNLDLPQHKLSFYKKKATYMGIKFLNHLPTNIKSKIYEKGFRCFLKKYLLQRPCYSLEEFFS</sequence>
<reference evidence="2" key="1">
    <citation type="submission" date="2015-11" db="EMBL/GenBank/DDBJ databases">
        <title>De novo transcriptome assembly of four potential Pierce s Disease insect vectors from Arizona vineyards.</title>
        <authorList>
            <person name="Tassone E.E."/>
        </authorList>
    </citation>
    <scope>NUCLEOTIDE SEQUENCE</scope>
</reference>
<dbReference type="CDD" id="cd01650">
    <property type="entry name" value="RT_nLTR_like"/>
    <property type="match status" value="1"/>
</dbReference>
<dbReference type="SUPFAM" id="SSF56219">
    <property type="entry name" value="DNase I-like"/>
    <property type="match status" value="1"/>
</dbReference>
<name>A0A1B6HZF9_9HEMI</name>
<evidence type="ECO:0000313" key="3">
    <source>
        <dbReference type="EMBL" id="JAS82717.1"/>
    </source>
</evidence>
<feature type="domain" description="Reverse transcriptase" evidence="1">
    <location>
        <begin position="458"/>
        <end position="741"/>
    </location>
</feature>
<protein>
    <recommendedName>
        <fullName evidence="1">Reverse transcriptase domain-containing protein</fullName>
    </recommendedName>
</protein>
<gene>
    <name evidence="3" type="ORF">g.43483</name>
    <name evidence="2" type="ORF">g.43500</name>
</gene>
<dbReference type="PROSITE" id="PS50878">
    <property type="entry name" value="RT_POL"/>
    <property type="match status" value="1"/>
</dbReference>
<dbReference type="SUPFAM" id="SSF56672">
    <property type="entry name" value="DNA/RNA polymerases"/>
    <property type="match status" value="1"/>
</dbReference>
<dbReference type="Pfam" id="PF00078">
    <property type="entry name" value="RVT_1"/>
    <property type="match status" value="1"/>
</dbReference>
<evidence type="ECO:0000313" key="2">
    <source>
        <dbReference type="EMBL" id="JAS80067.1"/>
    </source>
</evidence>
<organism evidence="2">
    <name type="scientific">Homalodisca liturata</name>
    <dbReference type="NCBI Taxonomy" id="320908"/>
    <lineage>
        <taxon>Eukaryota</taxon>
        <taxon>Metazoa</taxon>
        <taxon>Ecdysozoa</taxon>
        <taxon>Arthropoda</taxon>
        <taxon>Hexapoda</taxon>
        <taxon>Insecta</taxon>
        <taxon>Pterygota</taxon>
        <taxon>Neoptera</taxon>
        <taxon>Paraneoptera</taxon>
        <taxon>Hemiptera</taxon>
        <taxon>Auchenorrhyncha</taxon>
        <taxon>Membracoidea</taxon>
        <taxon>Cicadellidae</taxon>
        <taxon>Cicadellinae</taxon>
        <taxon>Proconiini</taxon>
        <taxon>Homalodisca</taxon>
    </lineage>
</organism>